<dbReference type="KEGG" id="ttr:Tter_1905"/>
<sequence>MYRVGIIGVGRGGEGIGAHSIGYAHAMAYSNDPRCQIVAATDISIENLNRFTEQFGVTSSFTDYREMLLEAHLDIVSISTYVVFHREMVEACAEAGVKGVWCEKPFALTMDDARAMVEACERAGTRLVVNHQRRYLDVFQRAKQLLRSGRVGQPVMFMASLPGADLIEWGTHWLDMFRFFADDQPARWVMGQVRCTGEKKAYGHLLAESALAYVCFEDGTRALLEDGEMLNGGFTMRLLGTEGWIDILGEGQLQVLDGNGVETIETRSNVHSPKPGHEMDEPFGKVLDALIGWIEGGPEPLVSGRQGMLSTELYLAAYESAWRRDKVDLPLREQHSFPLDLIAGEGR</sequence>
<dbReference type="GO" id="GO:0016491">
    <property type="term" value="F:oxidoreductase activity"/>
    <property type="evidence" value="ECO:0007669"/>
    <property type="project" value="UniProtKB-KW"/>
</dbReference>
<feature type="domain" description="Gfo/Idh/MocA-like oxidoreductase N-terminal" evidence="2">
    <location>
        <begin position="3"/>
        <end position="131"/>
    </location>
</feature>
<evidence type="ECO:0000259" key="2">
    <source>
        <dbReference type="Pfam" id="PF01408"/>
    </source>
</evidence>
<reference evidence="4" key="1">
    <citation type="journal article" date="2010" name="Stand. Genomic Sci.">
        <title>Complete genome sequence of 'Thermobaculum terrenum' type strain (YNP1).</title>
        <authorList>
            <person name="Kiss H."/>
            <person name="Cleland D."/>
            <person name="Lapidus A."/>
            <person name="Lucas S."/>
            <person name="Glavina Del Rio T."/>
            <person name="Nolan M."/>
            <person name="Tice H."/>
            <person name="Han C."/>
            <person name="Goodwin L."/>
            <person name="Pitluck S."/>
            <person name="Liolios K."/>
            <person name="Ivanova N."/>
            <person name="Mavromatis K."/>
            <person name="Ovchinnikova G."/>
            <person name="Pati A."/>
            <person name="Chen A."/>
            <person name="Palaniappan K."/>
            <person name="Land M."/>
            <person name="Hauser L."/>
            <person name="Chang Y."/>
            <person name="Jeffries C."/>
            <person name="Lu M."/>
            <person name="Brettin T."/>
            <person name="Detter J."/>
            <person name="Goker M."/>
            <person name="Tindall B."/>
            <person name="Beck B."/>
            <person name="McDermott T."/>
            <person name="Woyke T."/>
            <person name="Bristow J."/>
            <person name="Eisen J."/>
            <person name="Markowitz V."/>
            <person name="Hugenholtz P."/>
            <person name="Kyrpides N."/>
            <person name="Klenk H."/>
            <person name="Cheng J."/>
        </authorList>
    </citation>
    <scope>NUCLEOTIDE SEQUENCE [LARGE SCALE GENOMIC DNA]</scope>
    <source>
        <strain evidence="4">ATCC BAA-798 / YNP1</strain>
    </source>
</reference>
<dbReference type="AlphaFoldDB" id="D1CGE0"/>
<dbReference type="PANTHER" id="PTHR43818">
    <property type="entry name" value="BCDNA.GH03377"/>
    <property type="match status" value="1"/>
</dbReference>
<dbReference type="GO" id="GO:0000166">
    <property type="term" value="F:nucleotide binding"/>
    <property type="evidence" value="ECO:0007669"/>
    <property type="project" value="InterPro"/>
</dbReference>
<keyword evidence="1" id="KW-0560">Oxidoreductase</keyword>
<accession>D1CGE0</accession>
<dbReference type="eggNOG" id="COG0673">
    <property type="taxonomic scope" value="Bacteria"/>
</dbReference>
<dbReference type="Gene3D" id="3.40.50.720">
    <property type="entry name" value="NAD(P)-binding Rossmann-like Domain"/>
    <property type="match status" value="1"/>
</dbReference>
<dbReference type="Pfam" id="PF01408">
    <property type="entry name" value="GFO_IDH_MocA"/>
    <property type="match status" value="1"/>
</dbReference>
<protein>
    <submittedName>
        <fullName evidence="3">Oxidoreductase domain protein</fullName>
    </submittedName>
</protein>
<dbReference type="SUPFAM" id="SSF51735">
    <property type="entry name" value="NAD(P)-binding Rossmann-fold domains"/>
    <property type="match status" value="1"/>
</dbReference>
<dbReference type="InterPro" id="IPR036291">
    <property type="entry name" value="NAD(P)-bd_dom_sf"/>
</dbReference>
<dbReference type="OrthoDB" id="9783105at2"/>
<keyword evidence="4" id="KW-1185">Reference proteome</keyword>
<evidence type="ECO:0000256" key="1">
    <source>
        <dbReference type="ARBA" id="ARBA00023002"/>
    </source>
</evidence>
<proteinExistence type="predicted"/>
<dbReference type="InterPro" id="IPR050463">
    <property type="entry name" value="Gfo/Idh/MocA_oxidrdct_glycsds"/>
</dbReference>
<evidence type="ECO:0000313" key="4">
    <source>
        <dbReference type="Proteomes" id="UP000000323"/>
    </source>
</evidence>
<dbReference type="HOGENOM" id="CLU_023194_1_4_0"/>
<dbReference type="RefSeq" id="WP_012875842.1">
    <property type="nucleotide sequence ID" value="NC_013526.1"/>
</dbReference>
<dbReference type="Proteomes" id="UP000000323">
    <property type="component" value="Chromosome 2"/>
</dbReference>
<name>D1CGE0_THET1</name>
<organism evidence="3 4">
    <name type="scientific">Thermobaculum terrenum (strain ATCC BAA-798 / CCMEE 7001 / YNP1)</name>
    <dbReference type="NCBI Taxonomy" id="525904"/>
    <lineage>
        <taxon>Bacteria</taxon>
        <taxon>Bacillati</taxon>
        <taxon>Chloroflexota</taxon>
        <taxon>Chloroflexia</taxon>
        <taxon>Candidatus Thermobaculales</taxon>
        <taxon>Candidatus Thermobaculaceae</taxon>
        <taxon>Thermobaculum</taxon>
    </lineage>
</organism>
<evidence type="ECO:0000313" key="3">
    <source>
        <dbReference type="EMBL" id="ACZ42811.1"/>
    </source>
</evidence>
<dbReference type="InterPro" id="IPR000683">
    <property type="entry name" value="Gfo/Idh/MocA-like_OxRdtase_N"/>
</dbReference>
<dbReference type="SUPFAM" id="SSF55347">
    <property type="entry name" value="Glyceraldehyde-3-phosphate dehydrogenase-like, C-terminal domain"/>
    <property type="match status" value="1"/>
</dbReference>
<dbReference type="EMBL" id="CP001826">
    <property type="protein sequence ID" value="ACZ42811.1"/>
    <property type="molecule type" value="Genomic_DNA"/>
</dbReference>
<dbReference type="Gene3D" id="3.30.360.10">
    <property type="entry name" value="Dihydrodipicolinate Reductase, domain 2"/>
    <property type="match status" value="1"/>
</dbReference>
<dbReference type="PANTHER" id="PTHR43818:SF11">
    <property type="entry name" value="BCDNA.GH03377"/>
    <property type="match status" value="1"/>
</dbReference>
<dbReference type="STRING" id="525904.Tter_1905"/>
<gene>
    <name evidence="3" type="ordered locus">Tter_1905</name>
</gene>